<dbReference type="Proteomes" id="UP000095085">
    <property type="component" value="Unassembled WGS sequence"/>
</dbReference>
<dbReference type="InterPro" id="IPR036910">
    <property type="entry name" value="HMG_box_dom_sf"/>
</dbReference>
<evidence type="ECO:0000313" key="2">
    <source>
        <dbReference type="Proteomes" id="UP000095085"/>
    </source>
</evidence>
<dbReference type="SUPFAM" id="SSF47095">
    <property type="entry name" value="HMG-box"/>
    <property type="match status" value="1"/>
</dbReference>
<reference evidence="2" key="1">
    <citation type="submission" date="2016-05" db="EMBL/GenBank/DDBJ databases">
        <title>Comparative genomics of biotechnologically important yeasts.</title>
        <authorList>
            <consortium name="DOE Joint Genome Institute"/>
            <person name="Riley R."/>
            <person name="Haridas S."/>
            <person name="Wolfe K.H."/>
            <person name="Lopes M.R."/>
            <person name="Hittinger C.T."/>
            <person name="Goker M."/>
            <person name="Salamov A."/>
            <person name="Wisecaver J."/>
            <person name="Long T.M."/>
            <person name="Aerts A.L."/>
            <person name="Barry K."/>
            <person name="Choi C."/>
            <person name="Clum A."/>
            <person name="Coughlan A.Y."/>
            <person name="Deshpande S."/>
            <person name="Douglass A.P."/>
            <person name="Hanson S.J."/>
            <person name="Klenk H.-P."/>
            <person name="Labutti K."/>
            <person name="Lapidus A."/>
            <person name="Lindquist E."/>
            <person name="Lipzen A."/>
            <person name="Meier-Kolthoff J.P."/>
            <person name="Ohm R.A."/>
            <person name="Otillar R.P."/>
            <person name="Pangilinan J."/>
            <person name="Peng Y."/>
            <person name="Rokas A."/>
            <person name="Rosa C.A."/>
            <person name="Scheuner C."/>
            <person name="Sibirny A.A."/>
            <person name="Slot J.C."/>
            <person name="Stielow J.B."/>
            <person name="Sun H."/>
            <person name="Kurtzman C.P."/>
            <person name="Blackwell M."/>
            <person name="Grigoriev I.V."/>
            <person name="Jeffries T.W."/>
        </authorList>
    </citation>
    <scope>NUCLEOTIDE SEQUENCE [LARGE SCALE GENOMIC DNA]</scope>
    <source>
        <strain evidence="2">NRRL Y-1933</strain>
    </source>
</reference>
<dbReference type="OrthoDB" id="4021459at2759"/>
<feature type="non-terminal residue" evidence="1">
    <location>
        <position position="1"/>
    </location>
</feature>
<feature type="non-terminal residue" evidence="1">
    <location>
        <position position="186"/>
    </location>
</feature>
<accession>A0A1E4RRX1</accession>
<dbReference type="AlphaFoldDB" id="A0A1E4RRX1"/>
<evidence type="ECO:0000313" key="1">
    <source>
        <dbReference type="EMBL" id="ODV69997.1"/>
    </source>
</evidence>
<gene>
    <name evidence="1" type="ORF">HYPBUDRAFT_99186</name>
</gene>
<dbReference type="EMBL" id="KV454538">
    <property type="protein sequence ID" value="ODV69997.1"/>
    <property type="molecule type" value="Genomic_DNA"/>
</dbReference>
<organism evidence="1 2">
    <name type="scientific">Hyphopichia burtonii NRRL Y-1933</name>
    <dbReference type="NCBI Taxonomy" id="984485"/>
    <lineage>
        <taxon>Eukaryota</taxon>
        <taxon>Fungi</taxon>
        <taxon>Dikarya</taxon>
        <taxon>Ascomycota</taxon>
        <taxon>Saccharomycotina</taxon>
        <taxon>Pichiomycetes</taxon>
        <taxon>Debaryomycetaceae</taxon>
        <taxon>Hyphopichia</taxon>
    </lineage>
</organism>
<dbReference type="GeneID" id="30998577"/>
<protein>
    <submittedName>
        <fullName evidence="1">Uncharacterized protein</fullName>
    </submittedName>
</protein>
<sequence>PNSFRGVFTKHGWFLVPRSHYNPRWIIDKIEKRLDEKYEPNANTYELQNKVDELIGAISKKDVPKRVKQTKQEKEAIESDSLYVKQLKDEGEQELDIEDITKVRTIRRRNTNGNPTYTHAWNYYYTLNNSKYPHLPPKEVRRKVGADWSELPQSSRRQWLDDYIALIESGFDIHRGKIISREKKLE</sequence>
<dbReference type="STRING" id="984485.A0A1E4RRX1"/>
<name>A0A1E4RRX1_9ASCO</name>
<keyword evidence="2" id="KW-1185">Reference proteome</keyword>
<proteinExistence type="predicted"/>
<dbReference type="RefSeq" id="XP_020079064.1">
    <property type="nucleotide sequence ID" value="XM_020224028.1"/>
</dbReference>